<reference evidence="9 10" key="1">
    <citation type="submission" date="2014-02" db="EMBL/GenBank/DDBJ databases">
        <title>Transposable element dynamics among asymbiotic and ectomycorrhizal Amanita fungi.</title>
        <authorList>
            <consortium name="DOE Joint Genome Institute"/>
            <person name="Hess J."/>
            <person name="Skrede I."/>
            <person name="Wolfe B."/>
            <person name="LaButti K."/>
            <person name="Ohm R.A."/>
            <person name="Grigoriev I.V."/>
            <person name="Pringle A."/>
        </authorList>
    </citation>
    <scope>NUCLEOTIDE SEQUENCE [LARGE SCALE GENOMIC DNA]</scope>
    <source>
        <strain evidence="9 10">SKay4041</strain>
    </source>
</reference>
<keyword evidence="3 7" id="KW-0479">Metal-binding</keyword>
<dbReference type="SUPFAM" id="SSF53056">
    <property type="entry name" value="beta-carbonic anhydrase, cab"/>
    <property type="match status" value="1"/>
</dbReference>
<dbReference type="Proteomes" id="UP000242287">
    <property type="component" value="Unassembled WGS sequence"/>
</dbReference>
<evidence type="ECO:0000313" key="9">
    <source>
        <dbReference type="EMBL" id="PFH48556.1"/>
    </source>
</evidence>
<organism evidence="9 10">
    <name type="scientific">Amanita thiersii Skay4041</name>
    <dbReference type="NCBI Taxonomy" id="703135"/>
    <lineage>
        <taxon>Eukaryota</taxon>
        <taxon>Fungi</taxon>
        <taxon>Dikarya</taxon>
        <taxon>Basidiomycota</taxon>
        <taxon>Agaricomycotina</taxon>
        <taxon>Agaricomycetes</taxon>
        <taxon>Agaricomycetidae</taxon>
        <taxon>Agaricales</taxon>
        <taxon>Pluteineae</taxon>
        <taxon>Amanitaceae</taxon>
        <taxon>Amanita</taxon>
    </lineage>
</organism>
<dbReference type="EMBL" id="KZ302058">
    <property type="protein sequence ID" value="PFH48556.1"/>
    <property type="molecule type" value="Genomic_DNA"/>
</dbReference>
<dbReference type="GO" id="GO:0008270">
    <property type="term" value="F:zinc ion binding"/>
    <property type="evidence" value="ECO:0007669"/>
    <property type="project" value="UniProtKB-UniRule"/>
</dbReference>
<gene>
    <name evidence="9" type="ORF">AMATHDRAFT_149621</name>
</gene>
<sequence>PPFMMLDCSDSRVSEQAIFNAKPGTIFTTGNIANQFHEEDLTSNSVLAYAVDVLKVKHVVIMGHYGCGGVAASMGPPPEPPLTPGDAAVQEWITPIRKIFRASTRPEIIAYRNKLASGGNAGVPHHRDAGFRALVEENVKETVKRVVTSAVISRHYGMYLSQENKARNEDITKCVEPGSALGPVFIHGWVYDVETGEVADLNVSVGPPGLALPKSPFPVVNTPSAQYMMDVRQKGAPFSLNDTGAARTGRARA</sequence>
<dbReference type="GO" id="GO:0071244">
    <property type="term" value="P:cellular response to carbon dioxide"/>
    <property type="evidence" value="ECO:0007669"/>
    <property type="project" value="TreeGrafter"/>
</dbReference>
<keyword evidence="4 7" id="KW-0862">Zinc</keyword>
<dbReference type="GO" id="GO:0004089">
    <property type="term" value="F:carbonate dehydratase activity"/>
    <property type="evidence" value="ECO:0007669"/>
    <property type="project" value="UniProtKB-UniRule"/>
</dbReference>
<dbReference type="InterPro" id="IPR036874">
    <property type="entry name" value="Carbonic_anhydrase_sf"/>
</dbReference>
<comment type="similarity">
    <text evidence="1 8">Belongs to the beta-class carbonic anhydrase family.</text>
</comment>
<name>A0A2A9NLD2_9AGAR</name>
<evidence type="ECO:0000256" key="6">
    <source>
        <dbReference type="ARBA" id="ARBA00048348"/>
    </source>
</evidence>
<accession>A0A2A9NLD2</accession>
<keyword evidence="10" id="KW-1185">Reference proteome</keyword>
<dbReference type="STRING" id="703135.A0A2A9NLD2"/>
<evidence type="ECO:0000256" key="3">
    <source>
        <dbReference type="ARBA" id="ARBA00022723"/>
    </source>
</evidence>
<comment type="catalytic activity">
    <reaction evidence="6 8">
        <text>hydrogencarbonate + H(+) = CO2 + H2O</text>
        <dbReference type="Rhea" id="RHEA:10748"/>
        <dbReference type="ChEBI" id="CHEBI:15377"/>
        <dbReference type="ChEBI" id="CHEBI:15378"/>
        <dbReference type="ChEBI" id="CHEBI:16526"/>
        <dbReference type="ChEBI" id="CHEBI:17544"/>
        <dbReference type="EC" id="4.2.1.1"/>
    </reaction>
</comment>
<dbReference type="Gene3D" id="3.40.1050.10">
    <property type="entry name" value="Carbonic anhydrase"/>
    <property type="match status" value="1"/>
</dbReference>
<dbReference type="GO" id="GO:0034599">
    <property type="term" value="P:cellular response to oxidative stress"/>
    <property type="evidence" value="ECO:0007669"/>
    <property type="project" value="TreeGrafter"/>
</dbReference>
<feature type="binding site" evidence="7">
    <location>
        <position position="8"/>
    </location>
    <ligand>
        <name>Zn(2+)</name>
        <dbReference type="ChEBI" id="CHEBI:29105"/>
    </ligand>
</feature>
<evidence type="ECO:0000313" key="10">
    <source>
        <dbReference type="Proteomes" id="UP000242287"/>
    </source>
</evidence>
<comment type="function">
    <text evidence="8">Reversible hydration of carbon dioxide.</text>
</comment>
<feature type="binding site" evidence="7">
    <location>
        <position position="10"/>
    </location>
    <ligand>
        <name>Zn(2+)</name>
        <dbReference type="ChEBI" id="CHEBI:29105"/>
    </ligand>
</feature>
<dbReference type="PANTHER" id="PTHR11002:SF76">
    <property type="entry name" value="CARBONIC ANHYDRASE"/>
    <property type="match status" value="1"/>
</dbReference>
<evidence type="ECO:0000256" key="7">
    <source>
        <dbReference type="PIRSR" id="PIRSR601765-1"/>
    </source>
</evidence>
<feature type="binding site" evidence="7">
    <location>
        <position position="67"/>
    </location>
    <ligand>
        <name>Zn(2+)</name>
        <dbReference type="ChEBI" id="CHEBI:29105"/>
    </ligand>
</feature>
<dbReference type="InterPro" id="IPR001765">
    <property type="entry name" value="Carbonic_anhydrase"/>
</dbReference>
<evidence type="ECO:0000256" key="4">
    <source>
        <dbReference type="ARBA" id="ARBA00022833"/>
    </source>
</evidence>
<dbReference type="SMART" id="SM00947">
    <property type="entry name" value="Pro_CA"/>
    <property type="match status" value="1"/>
</dbReference>
<evidence type="ECO:0000256" key="1">
    <source>
        <dbReference type="ARBA" id="ARBA00006217"/>
    </source>
</evidence>
<dbReference type="EC" id="4.2.1.1" evidence="2 8"/>
<dbReference type="Pfam" id="PF00484">
    <property type="entry name" value="Pro_CA"/>
    <property type="match status" value="1"/>
</dbReference>
<dbReference type="OrthoDB" id="10248475at2759"/>
<feature type="binding site" evidence="7">
    <location>
        <position position="64"/>
    </location>
    <ligand>
        <name>Zn(2+)</name>
        <dbReference type="ChEBI" id="CHEBI:29105"/>
    </ligand>
</feature>
<dbReference type="AlphaFoldDB" id="A0A2A9NLD2"/>
<feature type="non-terminal residue" evidence="9">
    <location>
        <position position="1"/>
    </location>
</feature>
<evidence type="ECO:0000256" key="5">
    <source>
        <dbReference type="ARBA" id="ARBA00023239"/>
    </source>
</evidence>
<proteinExistence type="inferred from homology"/>
<evidence type="ECO:0000256" key="2">
    <source>
        <dbReference type="ARBA" id="ARBA00012925"/>
    </source>
</evidence>
<keyword evidence="5 8" id="KW-0456">Lyase</keyword>
<evidence type="ECO:0000256" key="8">
    <source>
        <dbReference type="RuleBase" id="RU003956"/>
    </source>
</evidence>
<dbReference type="PANTHER" id="PTHR11002">
    <property type="entry name" value="CARBONIC ANHYDRASE"/>
    <property type="match status" value="1"/>
</dbReference>
<comment type="cofactor">
    <cofactor evidence="7">
        <name>Zn(2+)</name>
        <dbReference type="ChEBI" id="CHEBI:29105"/>
    </cofactor>
    <text evidence="7">Binds 1 zinc ion per subunit.</text>
</comment>
<protein>
    <recommendedName>
        <fullName evidence="2 8">Carbonic anhydrase</fullName>
        <ecNumber evidence="2 8">4.2.1.1</ecNumber>
    </recommendedName>
    <alternativeName>
        <fullName evidence="8">Carbonate dehydratase</fullName>
    </alternativeName>
</protein>